<dbReference type="EMBL" id="HACM01008557">
    <property type="protein sequence ID" value="CRZ08999.1"/>
    <property type="molecule type" value="Transcribed_RNA"/>
</dbReference>
<keyword evidence="2" id="KW-0812">Transmembrane</keyword>
<evidence type="ECO:0000256" key="1">
    <source>
        <dbReference type="SAM" id="MobiDB-lite"/>
    </source>
</evidence>
<feature type="compositionally biased region" description="Low complexity" evidence="1">
    <location>
        <begin position="113"/>
        <end position="122"/>
    </location>
</feature>
<feature type="compositionally biased region" description="Polar residues" evidence="1">
    <location>
        <begin position="91"/>
        <end position="112"/>
    </location>
</feature>
<sequence length="148" mass="14895">MLSSSSTTCSRKTMIASGVFAVVATVAIATAVGIWAFTAPTKSNDSSFGLESECKSGCCHAKTDEVATNSESSFSTDAKEDVTRCCHSKNDGASSCSQSNQGEDGTNSGQPTDANHGASSSSHSDHGEDVAGTGSSCCHFNHGAGADA</sequence>
<feature type="region of interest" description="Disordered" evidence="1">
    <location>
        <begin position="65"/>
        <end position="132"/>
    </location>
</feature>
<name>A0A0H5RJV3_9EUKA</name>
<proteinExistence type="predicted"/>
<keyword evidence="2" id="KW-1133">Transmembrane helix</keyword>
<feature type="compositionally biased region" description="Basic and acidic residues" evidence="1">
    <location>
        <begin position="77"/>
        <end position="90"/>
    </location>
</feature>
<evidence type="ECO:0000313" key="3">
    <source>
        <dbReference type="EMBL" id="CRZ08999.1"/>
    </source>
</evidence>
<dbReference type="AlphaFoldDB" id="A0A0H5RJV3"/>
<accession>A0A0H5RJV3</accession>
<organism evidence="3">
    <name type="scientific">Spongospora subterranea</name>
    <dbReference type="NCBI Taxonomy" id="70186"/>
    <lineage>
        <taxon>Eukaryota</taxon>
        <taxon>Sar</taxon>
        <taxon>Rhizaria</taxon>
        <taxon>Endomyxa</taxon>
        <taxon>Phytomyxea</taxon>
        <taxon>Plasmodiophorida</taxon>
        <taxon>Plasmodiophoridae</taxon>
        <taxon>Spongospora</taxon>
    </lineage>
</organism>
<reference evidence="3" key="1">
    <citation type="submission" date="2015-04" db="EMBL/GenBank/DDBJ databases">
        <title>The genome sequence of the plant pathogenic Rhizarian Plasmodiophora brassicae reveals insights in its biotrophic life cycle and the origin of chitin synthesis.</title>
        <authorList>
            <person name="Schwelm A."/>
            <person name="Fogelqvist J."/>
            <person name="Knaust A."/>
            <person name="Julke S."/>
            <person name="Lilja T."/>
            <person name="Dhandapani V."/>
            <person name="Bonilla-Rosso G."/>
            <person name="Karlsson M."/>
            <person name="Shevchenko A."/>
            <person name="Choi S.R."/>
            <person name="Kim H.G."/>
            <person name="Park J.Y."/>
            <person name="Lim Y.P."/>
            <person name="Ludwig-Muller J."/>
            <person name="Dixelius C."/>
        </authorList>
    </citation>
    <scope>NUCLEOTIDE SEQUENCE</scope>
    <source>
        <tissue evidence="3">Potato root galls</tissue>
    </source>
</reference>
<feature type="transmembrane region" description="Helical" evidence="2">
    <location>
        <begin position="12"/>
        <end position="37"/>
    </location>
</feature>
<protein>
    <submittedName>
        <fullName evidence="3">Uncharacterized protein</fullName>
    </submittedName>
</protein>
<feature type="compositionally biased region" description="Polar residues" evidence="1">
    <location>
        <begin position="66"/>
        <end position="76"/>
    </location>
</feature>
<keyword evidence="2" id="KW-0472">Membrane</keyword>
<evidence type="ECO:0000256" key="2">
    <source>
        <dbReference type="SAM" id="Phobius"/>
    </source>
</evidence>